<dbReference type="AlphaFoldDB" id="A0A4R6BDS3"/>
<sequence>MEYRTEDLCLTLSGQKILNDISLDFKTGQIHAVIGSNGAGKSSLMKVLSGHYPYQTGKLFKDNKHVKDFSHDIAYVAQEVDEVLFNDLTVYDNLIVHDLKSGFVYRRRRYDELKKWIEQWQLDLSLDQLVRSLTLSQKQIIVILRAILQNKKLIVLDEPTASLSQKEVSELFRELERLKEETAIIFISHHIHELLAVADEVIVLRNGEVYDRRPVDDWTEKTLAASITDQAALSKRLPVQKGEEILSIKGISEEMLTDISLDIYSGEVVGIAGLVGAGKSELADYLFRQTKGLAAYVPEERQKHGLVMDHSINDNVHFASAPFIYKNEKDVTHTLAEAVTLKFGRVTDTVQTLSGGNQQKVVLMRGLKKQAQLFICDEPMTGIDVGAKQDIFRNLEALKHEGKGVIYLSSDFRELLTIADRIYVMNKGRIVAERPSAEWTEQELLYIASGGQ</sequence>
<dbReference type="InterPro" id="IPR027417">
    <property type="entry name" value="P-loop_NTPase"/>
</dbReference>
<dbReference type="GO" id="GO:0005524">
    <property type="term" value="F:ATP binding"/>
    <property type="evidence" value="ECO:0007669"/>
    <property type="project" value="UniProtKB-KW"/>
</dbReference>
<keyword evidence="2" id="KW-0547">Nucleotide-binding</keyword>
<accession>A0A4R6BDS3</accession>
<dbReference type="EMBL" id="SCWA01000008">
    <property type="protein sequence ID" value="TDL97940.1"/>
    <property type="molecule type" value="Genomic_DNA"/>
</dbReference>
<feature type="domain" description="ABC transporter" evidence="4">
    <location>
        <begin position="240"/>
        <end position="452"/>
    </location>
</feature>
<dbReference type="InterPro" id="IPR003439">
    <property type="entry name" value="ABC_transporter-like_ATP-bd"/>
</dbReference>
<feature type="domain" description="ABC transporter" evidence="4">
    <location>
        <begin position="3"/>
        <end position="231"/>
    </location>
</feature>
<comment type="similarity">
    <text evidence="1">Belongs to the ABC transporter superfamily. AI-2 autoinducer porter (TC 3.A.1.2.8) family.</text>
</comment>
<organism evidence="5 6">
    <name type="scientific">Macrococcus brunensis</name>
    <dbReference type="NCBI Taxonomy" id="198483"/>
    <lineage>
        <taxon>Bacteria</taxon>
        <taxon>Bacillati</taxon>
        <taxon>Bacillota</taxon>
        <taxon>Bacilli</taxon>
        <taxon>Bacillales</taxon>
        <taxon>Staphylococcaceae</taxon>
        <taxon>Macrococcus</taxon>
    </lineage>
</organism>
<keyword evidence="3 5" id="KW-0067">ATP-binding</keyword>
<proteinExistence type="inferred from homology"/>
<dbReference type="InterPro" id="IPR050107">
    <property type="entry name" value="ABC_carbohydrate_import_ATPase"/>
</dbReference>
<dbReference type="PANTHER" id="PTHR43790">
    <property type="entry name" value="CARBOHYDRATE TRANSPORT ATP-BINDING PROTEIN MG119-RELATED"/>
    <property type="match status" value="1"/>
</dbReference>
<protein>
    <submittedName>
        <fullName evidence="5">Sugar ABC transporter ATP-binding protein</fullName>
    </submittedName>
</protein>
<reference evidence="5 6" key="1">
    <citation type="submission" date="2019-01" db="EMBL/GenBank/DDBJ databases">
        <title>Draft genome sequences of the type strains of six Macrococcus species.</title>
        <authorList>
            <person name="Mazhar S."/>
            <person name="Altermann E."/>
            <person name="Hill C."/>
            <person name="Mcauliffe O."/>
        </authorList>
    </citation>
    <scope>NUCLEOTIDE SEQUENCE [LARGE SCALE GENOMIC DNA]</scope>
    <source>
        <strain evidence="5 6">CCM4811</strain>
    </source>
</reference>
<evidence type="ECO:0000256" key="3">
    <source>
        <dbReference type="ARBA" id="ARBA00022840"/>
    </source>
</evidence>
<evidence type="ECO:0000313" key="6">
    <source>
        <dbReference type="Proteomes" id="UP000295310"/>
    </source>
</evidence>
<dbReference type="InterPro" id="IPR003593">
    <property type="entry name" value="AAA+_ATPase"/>
</dbReference>
<evidence type="ECO:0000256" key="1">
    <source>
        <dbReference type="ARBA" id="ARBA00009404"/>
    </source>
</evidence>
<gene>
    <name evidence="5" type="ORF">ERX27_05625</name>
</gene>
<dbReference type="SUPFAM" id="SSF52540">
    <property type="entry name" value="P-loop containing nucleoside triphosphate hydrolases"/>
    <property type="match status" value="2"/>
</dbReference>
<dbReference type="PANTHER" id="PTHR43790:SF2">
    <property type="entry name" value="AUTOINDUCER 2 IMPORT ATP-BINDING PROTEIN LSRA"/>
    <property type="match status" value="1"/>
</dbReference>
<dbReference type="Pfam" id="PF00005">
    <property type="entry name" value="ABC_tran"/>
    <property type="match status" value="2"/>
</dbReference>
<keyword evidence="6" id="KW-1185">Reference proteome</keyword>
<dbReference type="CDD" id="cd03215">
    <property type="entry name" value="ABC_Carb_Monos_II"/>
    <property type="match status" value="1"/>
</dbReference>
<evidence type="ECO:0000259" key="4">
    <source>
        <dbReference type="PROSITE" id="PS50893"/>
    </source>
</evidence>
<dbReference type="PROSITE" id="PS50893">
    <property type="entry name" value="ABC_TRANSPORTER_2"/>
    <property type="match status" value="2"/>
</dbReference>
<dbReference type="OrthoDB" id="9771863at2"/>
<comment type="caution">
    <text evidence="5">The sequence shown here is derived from an EMBL/GenBank/DDBJ whole genome shotgun (WGS) entry which is preliminary data.</text>
</comment>
<dbReference type="Gene3D" id="3.40.50.300">
    <property type="entry name" value="P-loop containing nucleotide triphosphate hydrolases"/>
    <property type="match status" value="2"/>
</dbReference>
<name>A0A4R6BDS3_9STAP</name>
<evidence type="ECO:0000313" key="5">
    <source>
        <dbReference type="EMBL" id="TDL97940.1"/>
    </source>
</evidence>
<evidence type="ECO:0000256" key="2">
    <source>
        <dbReference type="ARBA" id="ARBA00022741"/>
    </source>
</evidence>
<dbReference type="Proteomes" id="UP000295310">
    <property type="component" value="Unassembled WGS sequence"/>
</dbReference>
<dbReference type="GO" id="GO:0016887">
    <property type="term" value="F:ATP hydrolysis activity"/>
    <property type="evidence" value="ECO:0007669"/>
    <property type="project" value="InterPro"/>
</dbReference>
<dbReference type="RefSeq" id="WP_133431855.1">
    <property type="nucleotide sequence ID" value="NZ_SCWA01000008.1"/>
</dbReference>
<dbReference type="SMART" id="SM00382">
    <property type="entry name" value="AAA"/>
    <property type="match status" value="2"/>
</dbReference>